<evidence type="ECO:0000256" key="2">
    <source>
        <dbReference type="SAM" id="Phobius"/>
    </source>
</evidence>
<proteinExistence type="predicted"/>
<dbReference type="RefSeq" id="WP_281105334.1">
    <property type="nucleotide sequence ID" value="NZ_JAOPMH010000001.1"/>
</dbReference>
<feature type="transmembrane region" description="Helical" evidence="2">
    <location>
        <begin position="101"/>
        <end position="121"/>
    </location>
</feature>
<evidence type="ECO:0000313" key="3">
    <source>
        <dbReference type="EMBL" id="MDH7889141.1"/>
    </source>
</evidence>
<keyword evidence="2" id="KW-0472">Membrane</keyword>
<keyword evidence="2" id="KW-0812">Transmembrane</keyword>
<organism evidence="3 4">
    <name type="scientific">Bifidobacterium catenulatum subsp. kashiwanohense</name>
    <dbReference type="NCBI Taxonomy" id="630129"/>
    <lineage>
        <taxon>Bacteria</taxon>
        <taxon>Bacillati</taxon>
        <taxon>Actinomycetota</taxon>
        <taxon>Actinomycetes</taxon>
        <taxon>Bifidobacteriales</taxon>
        <taxon>Bifidobacteriaceae</taxon>
        <taxon>Bifidobacterium</taxon>
    </lineage>
</organism>
<dbReference type="Proteomes" id="UP001161916">
    <property type="component" value="Unassembled WGS sequence"/>
</dbReference>
<feature type="compositionally biased region" description="Basic residues" evidence="1">
    <location>
        <begin position="38"/>
        <end position="48"/>
    </location>
</feature>
<dbReference type="EMBL" id="JAOPMH010000001">
    <property type="protein sequence ID" value="MDH7889141.1"/>
    <property type="molecule type" value="Genomic_DNA"/>
</dbReference>
<name>A0AA43P4U7_9BIFI</name>
<reference evidence="3" key="2">
    <citation type="journal article" date="2023" name="Gut Microbes">
        <title>Characterization of Bifidobacterium kashiwanohense that utilizes both milk- and plant-derived oligosaccharides.</title>
        <authorList>
            <person name="Orihara K."/>
            <person name="Yahagi K."/>
            <person name="Saito Y."/>
            <person name="Watanabe Y."/>
            <person name="Sasai T."/>
            <person name="Hara T."/>
            <person name="Tsukuda N."/>
            <person name="Oki K."/>
            <person name="Fujimoto J."/>
            <person name="Matsuki T."/>
        </authorList>
    </citation>
    <scope>NUCLEOTIDE SEQUENCE</scope>
    <source>
        <strain evidence="3">YIT 13062</strain>
    </source>
</reference>
<accession>A0AA43P4U7</accession>
<evidence type="ECO:0000313" key="4">
    <source>
        <dbReference type="Proteomes" id="UP001161916"/>
    </source>
</evidence>
<gene>
    <name evidence="3" type="ORF">OB951_00695</name>
</gene>
<comment type="caution">
    <text evidence="3">The sequence shown here is derived from an EMBL/GenBank/DDBJ whole genome shotgun (WGS) entry which is preliminary data.</text>
</comment>
<dbReference type="AlphaFoldDB" id="A0AA43P4U7"/>
<feature type="region of interest" description="Disordered" evidence="1">
    <location>
        <begin position="21"/>
        <end position="48"/>
    </location>
</feature>
<evidence type="ECO:0000256" key="1">
    <source>
        <dbReference type="SAM" id="MobiDB-lite"/>
    </source>
</evidence>
<keyword evidence="2" id="KW-1133">Transmembrane helix</keyword>
<sequence length="131" mass="14481">MPTQPENTGELTTVIDPTSITRMASSHPDNKETTLYGRRGKHGGKTPKNKRIRVATHKPKRPVEQVMPIIMLAVSIVFLAGIIPTLWLMPVSEPENMIRPILTGLVGVAAVSADVPAWIYFAGWRRNSREA</sequence>
<reference evidence="3" key="1">
    <citation type="submission" date="2022-09" db="EMBL/GenBank/DDBJ databases">
        <authorList>
            <person name="Orihara K."/>
        </authorList>
    </citation>
    <scope>NUCLEOTIDE SEQUENCE</scope>
    <source>
        <strain evidence="3">YIT 13062</strain>
    </source>
</reference>
<feature type="transmembrane region" description="Helical" evidence="2">
    <location>
        <begin position="66"/>
        <end position="89"/>
    </location>
</feature>
<protein>
    <submittedName>
        <fullName evidence="3">Uncharacterized protein</fullName>
    </submittedName>
</protein>